<evidence type="ECO:0000313" key="2">
    <source>
        <dbReference type="EMBL" id="CAE7696136.1"/>
    </source>
</evidence>
<accession>A0A812WXR6</accession>
<comment type="caution">
    <text evidence="2">The sequence shown here is derived from an EMBL/GenBank/DDBJ whole genome shotgun (WGS) entry which is preliminary data.</text>
</comment>
<dbReference type="OrthoDB" id="451002at2759"/>
<feature type="region of interest" description="Disordered" evidence="1">
    <location>
        <begin position="214"/>
        <end position="337"/>
    </location>
</feature>
<keyword evidence="3" id="KW-1185">Reference proteome</keyword>
<feature type="compositionally biased region" description="Basic and acidic residues" evidence="1">
    <location>
        <begin position="761"/>
        <end position="771"/>
    </location>
</feature>
<name>A0A812WXR6_9DINO</name>
<feature type="compositionally biased region" description="Polar residues" evidence="1">
    <location>
        <begin position="784"/>
        <end position="793"/>
    </location>
</feature>
<evidence type="ECO:0000256" key="1">
    <source>
        <dbReference type="SAM" id="MobiDB-lite"/>
    </source>
</evidence>
<reference evidence="2" key="1">
    <citation type="submission" date="2021-02" db="EMBL/GenBank/DDBJ databases">
        <authorList>
            <person name="Dougan E. K."/>
            <person name="Rhodes N."/>
            <person name="Thang M."/>
            <person name="Chan C."/>
        </authorList>
    </citation>
    <scope>NUCLEOTIDE SEQUENCE</scope>
</reference>
<feature type="region of interest" description="Disordered" evidence="1">
    <location>
        <begin position="138"/>
        <end position="186"/>
    </location>
</feature>
<dbReference type="AlphaFoldDB" id="A0A812WXR6"/>
<feature type="compositionally biased region" description="Basic and acidic residues" evidence="1">
    <location>
        <begin position="166"/>
        <end position="186"/>
    </location>
</feature>
<proteinExistence type="predicted"/>
<dbReference type="Proteomes" id="UP000601435">
    <property type="component" value="Unassembled WGS sequence"/>
</dbReference>
<sequence length="806" mass="84582">MHIAEWALHDQAVSRCCSAGLRAASSCQHCGLQVSQPSRHHKHCTVLYQASLASLILAQASQNGQREGGGSPSHSGSRGDAAGTRGYSPAEPEHHSGTKRGRPGGRPGPHAGSSTAQTAEASFQEWQRRLTGWLVPRQLGPEAPVGANGHGRSGAADGAGPSHSGCDAEHGEGGATARGRDPEDQNRCRLHGLHRYFGVGHPSPASIHGRELVPEVRPGHGHDTIAARPLSLHAGDPEDEGRGGVARRGSPSALHERGVDGSGSHGAQPGLGVSHLGLCGKMPDQGGHPSSATLRGNEDDRPAAPALPEGRCPQELQDPSQDVAEGSVQGGGPPFHGLNRAPGESCKICFDALRVLSGLAITKLIGVRIRPERGQESQLIKQLKESYMGTSYCDWGAQDSPWKNSSRLANPYQLHDSGDCGAPLLLNLSGGDLVAIPVFTEATDLCTRLVPSNSSAMNVALYALPDHMQLVALEESLLLKALRNGADDASAIRPCFTLFARNELVYVAMQMLSGDSLRHFLEYADMLARSNIMEVLVNVPEPDDEPDPRSSRAEVLAYHYLQEGRCALWTAVRSVARDLPFDEDPRSFTNGQTLRLGLYNKGGLTGLSGATKLHRSTCRLLNFILYTCSRSAMGKARALLKDIAICSAMASMGADAAASAGAQAAGSTFSDAAGLRIQLSLEGALGCDRAAGSGHTHCCSLCADTGGDQHMLACTMRQQHVRMTGPGGSRGGDQAPADPAGVRSEPSPMEVDSSSEEADFEIIREDPHTHSPDMAGGIGGATADANTVLESTANPPPAGLDLHSMD</sequence>
<feature type="region of interest" description="Disordered" evidence="1">
    <location>
        <begin position="61"/>
        <end position="122"/>
    </location>
</feature>
<feature type="region of interest" description="Disordered" evidence="1">
    <location>
        <begin position="723"/>
        <end position="806"/>
    </location>
</feature>
<feature type="compositionally biased region" description="Polar residues" evidence="1">
    <location>
        <begin position="112"/>
        <end position="122"/>
    </location>
</feature>
<dbReference type="EMBL" id="CAJNJA010034664">
    <property type="protein sequence ID" value="CAE7696136.1"/>
    <property type="molecule type" value="Genomic_DNA"/>
</dbReference>
<protein>
    <submittedName>
        <fullName evidence="2">Uncharacterized protein</fullName>
    </submittedName>
</protein>
<gene>
    <name evidence="2" type="ORF">SNEC2469_LOCUS20060</name>
</gene>
<evidence type="ECO:0000313" key="3">
    <source>
        <dbReference type="Proteomes" id="UP000601435"/>
    </source>
</evidence>
<organism evidence="2 3">
    <name type="scientific">Symbiodinium necroappetens</name>
    <dbReference type="NCBI Taxonomy" id="1628268"/>
    <lineage>
        <taxon>Eukaryota</taxon>
        <taxon>Sar</taxon>
        <taxon>Alveolata</taxon>
        <taxon>Dinophyceae</taxon>
        <taxon>Suessiales</taxon>
        <taxon>Symbiodiniaceae</taxon>
        <taxon>Symbiodinium</taxon>
    </lineage>
</organism>
<feature type="compositionally biased region" description="Basic and acidic residues" evidence="1">
    <location>
        <begin position="214"/>
        <end position="225"/>
    </location>
</feature>